<evidence type="ECO:0000256" key="2">
    <source>
        <dbReference type="ARBA" id="ARBA00008034"/>
    </source>
</evidence>
<keyword evidence="3 8" id="KW-0813">Transport</keyword>
<dbReference type="KEGG" id="cad:Curi_c03540"/>
<keyword evidence="6 9" id="KW-1133">Transmembrane helix</keyword>
<feature type="transmembrane region" description="Helical" evidence="9">
    <location>
        <begin position="91"/>
        <end position="111"/>
    </location>
</feature>
<dbReference type="GO" id="GO:0043190">
    <property type="term" value="C:ATP-binding cassette (ABC) transporter complex"/>
    <property type="evidence" value="ECO:0007669"/>
    <property type="project" value="InterPro"/>
</dbReference>
<proteinExistence type="inferred from homology"/>
<dbReference type="EMBL" id="CP003326">
    <property type="protein sequence ID" value="AFS77429.1"/>
    <property type="molecule type" value="Genomic_DNA"/>
</dbReference>
<feature type="transmembrane region" description="Helical" evidence="9">
    <location>
        <begin position="175"/>
        <end position="196"/>
    </location>
</feature>
<reference evidence="10 11" key="1">
    <citation type="journal article" date="2012" name="PLoS ONE">
        <title>The purine-utilizing bacterium Clostridium acidurici 9a: a genome-guided metabolic reconsideration.</title>
        <authorList>
            <person name="Hartwich K."/>
            <person name="Poehlein A."/>
            <person name="Daniel R."/>
        </authorList>
    </citation>
    <scope>NUCLEOTIDE SEQUENCE [LARGE SCALE GENOMIC DNA]</scope>
    <source>
        <strain evidence="11">ATCC 7906 / DSM 604 / BCRC 14475 / CIP 104303 / KCTC 5404 / NCIMB 10678 / 9a</strain>
    </source>
</reference>
<dbReference type="AlphaFoldDB" id="K0AW08"/>
<dbReference type="InterPro" id="IPR037294">
    <property type="entry name" value="ABC_BtuC-like"/>
</dbReference>
<keyword evidence="11" id="KW-1185">Reference proteome</keyword>
<dbReference type="InterPro" id="IPR001626">
    <property type="entry name" value="ABC_TroCD"/>
</dbReference>
<feature type="transmembrane region" description="Helical" evidence="9">
    <location>
        <begin position="257"/>
        <end position="276"/>
    </location>
</feature>
<keyword evidence="4" id="KW-1003">Cell membrane</keyword>
<name>K0AW08_GOTA9</name>
<feature type="transmembrane region" description="Helical" evidence="9">
    <location>
        <begin position="37"/>
        <end position="54"/>
    </location>
</feature>
<evidence type="ECO:0000256" key="4">
    <source>
        <dbReference type="ARBA" id="ARBA00022475"/>
    </source>
</evidence>
<sequence>MNLAQVEILIIAVLTSASCALIGSFLILRKMAMMSDAISHTILLGIVVAFFITQDLSSPLLIIGATLTGLATVFLVEMLQKTKLVSEDASIGTIFPFLFSIGIILISLYAGNIHLDIDSVLLGELAFAPFDRLVIRGLDLGAKSIYVMGVIFLLDLIYIVLFYKELKIVTFDSALATAIGISPIIVHYSLMTLVSVTTVGAFNAVGAILVVALMIVPPSTAYFWVEDLKKMIIWSTIFGALSAIIGLLIAFRLDISIAGSMSVMSGVIFLIVFIFSPKKGLLTILKRRKRQKYEFAELSLLMHLLNHQEIEYEEIELKKPTIVEHLRWEEQFLNEIIERLSKYKYISIEDDLLKINDNGIEYIRNNSILKESENIQLCK</sequence>
<dbReference type="eggNOG" id="COG1108">
    <property type="taxonomic scope" value="Bacteria"/>
</dbReference>
<dbReference type="STRING" id="1128398.Curi_c03540"/>
<dbReference type="PANTHER" id="PTHR30477">
    <property type="entry name" value="ABC-TRANSPORTER METAL-BINDING PROTEIN"/>
    <property type="match status" value="1"/>
</dbReference>
<evidence type="ECO:0000256" key="3">
    <source>
        <dbReference type="ARBA" id="ARBA00022448"/>
    </source>
</evidence>
<dbReference type="HOGENOM" id="CLU_028808_4_1_9"/>
<protein>
    <submittedName>
        <fullName evidence="10">Zinc transport system membrane protein TroD</fullName>
    </submittedName>
</protein>
<evidence type="ECO:0000256" key="5">
    <source>
        <dbReference type="ARBA" id="ARBA00022692"/>
    </source>
</evidence>
<evidence type="ECO:0000256" key="9">
    <source>
        <dbReference type="SAM" id="Phobius"/>
    </source>
</evidence>
<evidence type="ECO:0000256" key="6">
    <source>
        <dbReference type="ARBA" id="ARBA00022989"/>
    </source>
</evidence>
<gene>
    <name evidence="10" type="primary">troD</name>
    <name evidence="10" type="ordered locus">Curi_c03540</name>
</gene>
<dbReference type="Proteomes" id="UP000006094">
    <property type="component" value="Chromosome"/>
</dbReference>
<dbReference type="PATRIC" id="fig|1128398.3.peg.362"/>
<dbReference type="RefSeq" id="WP_014966566.1">
    <property type="nucleotide sequence ID" value="NC_018664.1"/>
</dbReference>
<keyword evidence="7 9" id="KW-0472">Membrane</keyword>
<dbReference type="PANTHER" id="PTHR30477:SF8">
    <property type="entry name" value="METAL TRANSPORT SYSTEM MEMBRANE PROTEIN CT_070-RELATED"/>
    <property type="match status" value="1"/>
</dbReference>
<organism evidence="10 11">
    <name type="scientific">Gottschalkia acidurici (strain ATCC 7906 / DSM 604 / BCRC 14475 / CIP 104303 / KCTC 5404 / NCIMB 10678 / 9a)</name>
    <name type="common">Clostridium acidurici</name>
    <dbReference type="NCBI Taxonomy" id="1128398"/>
    <lineage>
        <taxon>Bacteria</taxon>
        <taxon>Bacillati</taxon>
        <taxon>Bacillota</taxon>
        <taxon>Tissierellia</taxon>
        <taxon>Tissierellales</taxon>
        <taxon>Gottschalkiaceae</taxon>
        <taxon>Gottschalkia</taxon>
    </lineage>
</organism>
<comment type="subcellular location">
    <subcellularLocation>
        <location evidence="1 8">Cell membrane</location>
        <topology evidence="1 8">Multi-pass membrane protein</topology>
    </subcellularLocation>
</comment>
<feature type="transmembrane region" description="Helical" evidence="9">
    <location>
        <begin position="145"/>
        <end position="163"/>
    </location>
</feature>
<keyword evidence="5 8" id="KW-0812">Transmembrane</keyword>
<evidence type="ECO:0000256" key="8">
    <source>
        <dbReference type="RuleBase" id="RU003943"/>
    </source>
</evidence>
<feature type="transmembrane region" description="Helical" evidence="9">
    <location>
        <begin position="6"/>
        <end position="28"/>
    </location>
</feature>
<feature type="transmembrane region" description="Helical" evidence="9">
    <location>
        <begin position="232"/>
        <end position="251"/>
    </location>
</feature>
<dbReference type="Pfam" id="PF00950">
    <property type="entry name" value="ABC-3"/>
    <property type="match status" value="1"/>
</dbReference>
<evidence type="ECO:0000313" key="11">
    <source>
        <dbReference type="Proteomes" id="UP000006094"/>
    </source>
</evidence>
<comment type="similarity">
    <text evidence="2 8">Belongs to the ABC-3 integral membrane protein family.</text>
</comment>
<evidence type="ECO:0000256" key="7">
    <source>
        <dbReference type="ARBA" id="ARBA00023136"/>
    </source>
</evidence>
<dbReference type="CDD" id="cd06550">
    <property type="entry name" value="TM_ABC_iron-siderophores_like"/>
    <property type="match status" value="1"/>
</dbReference>
<dbReference type="SUPFAM" id="SSF81345">
    <property type="entry name" value="ABC transporter involved in vitamin B12 uptake, BtuC"/>
    <property type="match status" value="1"/>
</dbReference>
<evidence type="ECO:0000256" key="1">
    <source>
        <dbReference type="ARBA" id="ARBA00004651"/>
    </source>
</evidence>
<evidence type="ECO:0000313" key="10">
    <source>
        <dbReference type="EMBL" id="AFS77429.1"/>
    </source>
</evidence>
<dbReference type="Gene3D" id="1.10.3470.10">
    <property type="entry name" value="ABC transporter involved in vitamin B12 uptake, BtuC"/>
    <property type="match status" value="1"/>
</dbReference>
<feature type="transmembrane region" description="Helical" evidence="9">
    <location>
        <begin position="60"/>
        <end position="79"/>
    </location>
</feature>
<dbReference type="GO" id="GO:0055085">
    <property type="term" value="P:transmembrane transport"/>
    <property type="evidence" value="ECO:0007669"/>
    <property type="project" value="InterPro"/>
</dbReference>
<dbReference type="OrthoDB" id="9788905at2"/>
<accession>K0AW08</accession>
<dbReference type="GO" id="GO:0010043">
    <property type="term" value="P:response to zinc ion"/>
    <property type="evidence" value="ECO:0007669"/>
    <property type="project" value="TreeGrafter"/>
</dbReference>
<feature type="transmembrane region" description="Helical" evidence="9">
    <location>
        <begin position="202"/>
        <end position="225"/>
    </location>
</feature>